<dbReference type="OrthoDB" id="1001320at2759"/>
<name>A0A7J8U5Z4_9ROSI</name>
<comment type="caution">
    <text evidence="1">The sequence shown here is derived from an EMBL/GenBank/DDBJ whole genome shotgun (WGS) entry which is preliminary data.</text>
</comment>
<evidence type="ECO:0000313" key="1">
    <source>
        <dbReference type="EMBL" id="MBA0645825.1"/>
    </source>
</evidence>
<proteinExistence type="predicted"/>
<sequence>MCIGYRLLTTSDFTENIDPYQPIYNKLWKMQLLSYLLEFDVVHAKLPGRLIRIECWRPPEGSCLIVNFDATFHTSMMLSYARIVVTDNLGFVVGSKSVVNTHIPSTFAAEVLACYHVVQLGLNLGLQ</sequence>
<reference evidence="1 2" key="1">
    <citation type="journal article" date="2019" name="Genome Biol. Evol.">
        <title>Insights into the evolution of the New World diploid cottons (Gossypium, subgenus Houzingenia) based on genome sequencing.</title>
        <authorList>
            <person name="Grover C.E."/>
            <person name="Arick M.A. 2nd"/>
            <person name="Thrash A."/>
            <person name="Conover J.L."/>
            <person name="Sanders W.S."/>
            <person name="Peterson D.G."/>
            <person name="Frelichowski J.E."/>
            <person name="Scheffler J.A."/>
            <person name="Scheffler B.E."/>
            <person name="Wendel J.F."/>
        </authorList>
    </citation>
    <scope>NUCLEOTIDE SEQUENCE [LARGE SCALE GENOMIC DNA]</scope>
    <source>
        <strain evidence="1">57</strain>
        <tissue evidence="1">Leaf</tissue>
    </source>
</reference>
<dbReference type="EMBL" id="JABFAB010000004">
    <property type="protein sequence ID" value="MBA0645825.1"/>
    <property type="molecule type" value="Genomic_DNA"/>
</dbReference>
<evidence type="ECO:0000313" key="2">
    <source>
        <dbReference type="Proteomes" id="UP000593573"/>
    </source>
</evidence>
<protein>
    <recommendedName>
        <fullName evidence="3">RNase H type-1 domain-containing protein</fullName>
    </recommendedName>
</protein>
<keyword evidence="2" id="KW-1185">Reference proteome</keyword>
<accession>A0A7J8U5Z4</accession>
<organism evidence="1 2">
    <name type="scientific">Gossypium klotzschianum</name>
    <dbReference type="NCBI Taxonomy" id="34286"/>
    <lineage>
        <taxon>Eukaryota</taxon>
        <taxon>Viridiplantae</taxon>
        <taxon>Streptophyta</taxon>
        <taxon>Embryophyta</taxon>
        <taxon>Tracheophyta</taxon>
        <taxon>Spermatophyta</taxon>
        <taxon>Magnoliopsida</taxon>
        <taxon>eudicotyledons</taxon>
        <taxon>Gunneridae</taxon>
        <taxon>Pentapetalae</taxon>
        <taxon>rosids</taxon>
        <taxon>malvids</taxon>
        <taxon>Malvales</taxon>
        <taxon>Malvaceae</taxon>
        <taxon>Malvoideae</taxon>
        <taxon>Gossypium</taxon>
    </lineage>
</organism>
<dbReference type="AlphaFoldDB" id="A0A7J8U5Z4"/>
<evidence type="ECO:0008006" key="3">
    <source>
        <dbReference type="Google" id="ProtNLM"/>
    </source>
</evidence>
<gene>
    <name evidence="1" type="ORF">Goklo_013874</name>
</gene>
<dbReference type="Proteomes" id="UP000593573">
    <property type="component" value="Unassembled WGS sequence"/>
</dbReference>